<reference evidence="2" key="2">
    <citation type="submission" date="2023-04" db="EMBL/GenBank/DDBJ databases">
        <authorList>
            <person name="Bu L."/>
            <person name="Lu L."/>
            <person name="Laidemitt M.R."/>
            <person name="Zhang S.M."/>
            <person name="Mutuku M."/>
            <person name="Mkoji G."/>
            <person name="Steinauer M."/>
            <person name="Loker E.S."/>
        </authorList>
    </citation>
    <scope>NUCLEOTIDE SEQUENCE</scope>
    <source>
        <strain evidence="2">KasaAsao</strain>
        <tissue evidence="2">Whole Snail</tissue>
    </source>
</reference>
<feature type="compositionally biased region" description="Basic residues" evidence="1">
    <location>
        <begin position="58"/>
        <end position="68"/>
    </location>
</feature>
<evidence type="ECO:0000313" key="3">
    <source>
        <dbReference type="Proteomes" id="UP001233172"/>
    </source>
</evidence>
<dbReference type="EMBL" id="JASAOG010000152">
    <property type="protein sequence ID" value="KAK0047338.1"/>
    <property type="molecule type" value="Genomic_DNA"/>
</dbReference>
<organism evidence="2 3">
    <name type="scientific">Biomphalaria pfeifferi</name>
    <name type="common">Bloodfluke planorb</name>
    <name type="synonym">Freshwater snail</name>
    <dbReference type="NCBI Taxonomy" id="112525"/>
    <lineage>
        <taxon>Eukaryota</taxon>
        <taxon>Metazoa</taxon>
        <taxon>Spiralia</taxon>
        <taxon>Lophotrochozoa</taxon>
        <taxon>Mollusca</taxon>
        <taxon>Gastropoda</taxon>
        <taxon>Heterobranchia</taxon>
        <taxon>Euthyneura</taxon>
        <taxon>Panpulmonata</taxon>
        <taxon>Hygrophila</taxon>
        <taxon>Lymnaeoidea</taxon>
        <taxon>Planorbidae</taxon>
        <taxon>Biomphalaria</taxon>
    </lineage>
</organism>
<evidence type="ECO:0000313" key="2">
    <source>
        <dbReference type="EMBL" id="KAK0047338.1"/>
    </source>
</evidence>
<protein>
    <submittedName>
        <fullName evidence="2">Uncharacterized protein</fullName>
    </submittedName>
</protein>
<keyword evidence="3" id="KW-1185">Reference proteome</keyword>
<evidence type="ECO:0000256" key="1">
    <source>
        <dbReference type="SAM" id="MobiDB-lite"/>
    </source>
</evidence>
<reference evidence="2" key="1">
    <citation type="journal article" date="2023" name="PLoS Negl. Trop. Dis.">
        <title>A genome sequence for Biomphalaria pfeifferi, the major vector snail for the human-infecting parasite Schistosoma mansoni.</title>
        <authorList>
            <person name="Bu L."/>
            <person name="Lu L."/>
            <person name="Laidemitt M.R."/>
            <person name="Zhang S.M."/>
            <person name="Mutuku M."/>
            <person name="Mkoji G."/>
            <person name="Steinauer M."/>
            <person name="Loker E.S."/>
        </authorList>
    </citation>
    <scope>NUCLEOTIDE SEQUENCE</scope>
    <source>
        <strain evidence="2">KasaAsao</strain>
    </source>
</reference>
<sequence length="77" mass="9507">LIAFWTQLNKLGLKGNEKPGLFNQGWTKNIKERKKRMSRKREDNAREEKRREREKRERKNIKERKQKKKDNAKENEI</sequence>
<gene>
    <name evidence="2" type="ORF">Bpfe_023190</name>
</gene>
<dbReference type="AlphaFoldDB" id="A0AAD8B3I2"/>
<feature type="region of interest" description="Disordered" evidence="1">
    <location>
        <begin position="16"/>
        <end position="77"/>
    </location>
</feature>
<feature type="non-terminal residue" evidence="2">
    <location>
        <position position="1"/>
    </location>
</feature>
<comment type="caution">
    <text evidence="2">The sequence shown here is derived from an EMBL/GenBank/DDBJ whole genome shotgun (WGS) entry which is preliminary data.</text>
</comment>
<dbReference type="Proteomes" id="UP001233172">
    <property type="component" value="Unassembled WGS sequence"/>
</dbReference>
<accession>A0AAD8B3I2</accession>
<feature type="compositionally biased region" description="Basic and acidic residues" evidence="1">
    <location>
        <begin position="40"/>
        <end position="57"/>
    </location>
</feature>
<proteinExistence type="predicted"/>
<name>A0AAD8B3I2_BIOPF</name>